<dbReference type="InterPro" id="IPR049397">
    <property type="entry name" value="EthR_C"/>
</dbReference>
<dbReference type="EMBL" id="VOBR01000006">
    <property type="protein sequence ID" value="TWP52274.1"/>
    <property type="molecule type" value="Genomic_DNA"/>
</dbReference>
<comment type="caution">
    <text evidence="5">The sequence shown here is derived from an EMBL/GenBank/DDBJ whole genome shotgun (WGS) entry which is preliminary data.</text>
</comment>
<dbReference type="PROSITE" id="PS50977">
    <property type="entry name" value="HTH_TETR_2"/>
    <property type="match status" value="1"/>
</dbReference>
<feature type="region of interest" description="Disordered" evidence="3">
    <location>
        <begin position="1"/>
        <end position="25"/>
    </location>
</feature>
<feature type="compositionally biased region" description="Polar residues" evidence="3">
    <location>
        <begin position="1"/>
        <end position="15"/>
    </location>
</feature>
<feature type="DNA-binding region" description="H-T-H motif" evidence="2">
    <location>
        <begin position="47"/>
        <end position="66"/>
    </location>
</feature>
<dbReference type="GO" id="GO:0000976">
    <property type="term" value="F:transcription cis-regulatory region binding"/>
    <property type="evidence" value="ECO:0007669"/>
    <property type="project" value="TreeGrafter"/>
</dbReference>
<evidence type="ECO:0000313" key="6">
    <source>
        <dbReference type="Proteomes" id="UP000316639"/>
    </source>
</evidence>
<organism evidence="5 6">
    <name type="scientific">Lentzea tibetensis</name>
    <dbReference type="NCBI Taxonomy" id="2591470"/>
    <lineage>
        <taxon>Bacteria</taxon>
        <taxon>Bacillati</taxon>
        <taxon>Actinomycetota</taxon>
        <taxon>Actinomycetes</taxon>
        <taxon>Pseudonocardiales</taxon>
        <taxon>Pseudonocardiaceae</taxon>
        <taxon>Lentzea</taxon>
    </lineage>
</organism>
<dbReference type="Pfam" id="PF21313">
    <property type="entry name" value="EthR_C"/>
    <property type="match status" value="1"/>
</dbReference>
<dbReference type="GO" id="GO:0003700">
    <property type="term" value="F:DNA-binding transcription factor activity"/>
    <property type="evidence" value="ECO:0007669"/>
    <property type="project" value="TreeGrafter"/>
</dbReference>
<dbReference type="AlphaFoldDB" id="A0A563EYR2"/>
<protein>
    <submittedName>
        <fullName evidence="5">TetR/AcrR family transcriptional regulator</fullName>
    </submittedName>
</protein>
<dbReference type="InterPro" id="IPR001647">
    <property type="entry name" value="HTH_TetR"/>
</dbReference>
<dbReference type="InterPro" id="IPR009057">
    <property type="entry name" value="Homeodomain-like_sf"/>
</dbReference>
<dbReference type="PANTHER" id="PTHR30055:SF184">
    <property type="entry name" value="HTH-TYPE TRANSCRIPTIONAL REGULATOR ETHR"/>
    <property type="match status" value="1"/>
</dbReference>
<sequence length="217" mass="23924">MFAMSQRSAPVSQAGSRRKRSKGDLTSQAILDTAERLLETKPLDEIAVDELTSGAGISRSTFYFHFESREAVLYALSERVSEGLYESAAMWLRRGSEPPEDSIRRAIAATVGLWRQHGPVLRAAVRARDTNSMMREFWAEVAHRFIDATAQQIEIERAAGVATAGPPSARGLATVLISMNEAACFNLTLGRKSAARDRELVDTLTSVWFRSVYGVSQ</sequence>
<keyword evidence="6" id="KW-1185">Reference proteome</keyword>
<feature type="domain" description="HTH tetR-type" evidence="4">
    <location>
        <begin position="24"/>
        <end position="84"/>
    </location>
</feature>
<name>A0A563EYR2_9PSEU</name>
<dbReference type="PRINTS" id="PR00455">
    <property type="entry name" value="HTHTETR"/>
</dbReference>
<dbReference type="Gene3D" id="1.10.357.10">
    <property type="entry name" value="Tetracycline Repressor, domain 2"/>
    <property type="match status" value="1"/>
</dbReference>
<dbReference type="InterPro" id="IPR036271">
    <property type="entry name" value="Tet_transcr_reg_TetR-rel_C_sf"/>
</dbReference>
<evidence type="ECO:0000256" key="3">
    <source>
        <dbReference type="SAM" id="MobiDB-lite"/>
    </source>
</evidence>
<evidence type="ECO:0000259" key="4">
    <source>
        <dbReference type="PROSITE" id="PS50977"/>
    </source>
</evidence>
<evidence type="ECO:0000313" key="5">
    <source>
        <dbReference type="EMBL" id="TWP52274.1"/>
    </source>
</evidence>
<evidence type="ECO:0000256" key="2">
    <source>
        <dbReference type="PROSITE-ProRule" id="PRU00335"/>
    </source>
</evidence>
<proteinExistence type="predicted"/>
<dbReference type="PANTHER" id="PTHR30055">
    <property type="entry name" value="HTH-TYPE TRANSCRIPTIONAL REGULATOR RUTR"/>
    <property type="match status" value="1"/>
</dbReference>
<dbReference type="SUPFAM" id="SSF48498">
    <property type="entry name" value="Tetracyclin repressor-like, C-terminal domain"/>
    <property type="match status" value="1"/>
</dbReference>
<dbReference type="SUPFAM" id="SSF46689">
    <property type="entry name" value="Homeodomain-like"/>
    <property type="match status" value="1"/>
</dbReference>
<keyword evidence="1 2" id="KW-0238">DNA-binding</keyword>
<gene>
    <name evidence="5" type="ORF">FKR81_11965</name>
</gene>
<dbReference type="OrthoDB" id="5242520at2"/>
<dbReference type="Pfam" id="PF00440">
    <property type="entry name" value="TetR_N"/>
    <property type="match status" value="1"/>
</dbReference>
<dbReference type="Gene3D" id="1.10.10.60">
    <property type="entry name" value="Homeodomain-like"/>
    <property type="match status" value="1"/>
</dbReference>
<reference evidence="5 6" key="1">
    <citation type="submission" date="2019-07" db="EMBL/GenBank/DDBJ databases">
        <title>Lentzea xizangensis sp. nov., isolated from Qinghai-Tibetan Plateau Soils.</title>
        <authorList>
            <person name="Huang J."/>
        </authorList>
    </citation>
    <scope>NUCLEOTIDE SEQUENCE [LARGE SCALE GENOMIC DNA]</scope>
    <source>
        <strain evidence="5 6">FXJ1.1311</strain>
    </source>
</reference>
<evidence type="ECO:0000256" key="1">
    <source>
        <dbReference type="ARBA" id="ARBA00023125"/>
    </source>
</evidence>
<dbReference type="InterPro" id="IPR050109">
    <property type="entry name" value="HTH-type_TetR-like_transc_reg"/>
</dbReference>
<accession>A0A563EYR2</accession>
<dbReference type="Proteomes" id="UP000316639">
    <property type="component" value="Unassembled WGS sequence"/>
</dbReference>